<dbReference type="Pfam" id="PF01841">
    <property type="entry name" value="Transglut_core"/>
    <property type="match status" value="1"/>
</dbReference>
<dbReference type="OrthoDB" id="5438043at2"/>
<sequence length="289" mass="31878">MKIRIGYDLIFECPKPTPMILTLKVHSSRAPDLLTPDTIHTDPPGSIATYGDSYGNQCARIVAPKGVLHLSADATINDSGLPDTVKPQASQTPVEHLPDEALLFLLGSRYCETDSLVDTAWQLFSNNVTGWSRVQAICDFVHSHIEFGYQHARNTRTAREVLQVRQGVCRDFAHLAIALCRCMNIPARYCTGYLGDIGIPPPYGEMDFAAWFEAYLDGQWYVFDPRNNTPRIGRILIARGRDAADVAISTAFGPNILRSFKVHTDEMGTALAANPVVTIPLAKSPLPRL</sequence>
<dbReference type="EMBL" id="VRYZ01000004">
    <property type="protein sequence ID" value="TXS91635.1"/>
    <property type="molecule type" value="Genomic_DNA"/>
</dbReference>
<dbReference type="Gene3D" id="2.60.40.2250">
    <property type="match status" value="1"/>
</dbReference>
<dbReference type="SMART" id="SM00460">
    <property type="entry name" value="TGc"/>
    <property type="match status" value="1"/>
</dbReference>
<accession>A0A5C8ZT78</accession>
<dbReference type="RefSeq" id="WP_148064267.1">
    <property type="nucleotide sequence ID" value="NZ_VRYZ01000004.1"/>
</dbReference>
<name>A0A5C8ZT78_9GAMM</name>
<evidence type="ECO:0000259" key="1">
    <source>
        <dbReference type="SMART" id="SM00460"/>
    </source>
</evidence>
<comment type="caution">
    <text evidence="2">The sequence shown here is derived from an EMBL/GenBank/DDBJ whole genome shotgun (WGS) entry which is preliminary data.</text>
</comment>
<dbReference type="Gene3D" id="3.10.620.30">
    <property type="match status" value="1"/>
</dbReference>
<protein>
    <submittedName>
        <fullName evidence="2">Transglutaminase family protein</fullName>
    </submittedName>
</protein>
<dbReference type="Proteomes" id="UP000321933">
    <property type="component" value="Unassembled WGS sequence"/>
</dbReference>
<dbReference type="SUPFAM" id="SSF54001">
    <property type="entry name" value="Cysteine proteinases"/>
    <property type="match status" value="1"/>
</dbReference>
<dbReference type="InterPro" id="IPR002931">
    <property type="entry name" value="Transglutaminase-like"/>
</dbReference>
<keyword evidence="3" id="KW-1185">Reference proteome</keyword>
<dbReference type="PANTHER" id="PTHR33490:SF12">
    <property type="entry name" value="BLL5557 PROTEIN"/>
    <property type="match status" value="1"/>
</dbReference>
<dbReference type="AlphaFoldDB" id="A0A5C8ZT78"/>
<proteinExistence type="predicted"/>
<evidence type="ECO:0000313" key="3">
    <source>
        <dbReference type="Proteomes" id="UP000321933"/>
    </source>
</evidence>
<evidence type="ECO:0000313" key="2">
    <source>
        <dbReference type="EMBL" id="TXS91635.1"/>
    </source>
</evidence>
<dbReference type="InterPro" id="IPR038765">
    <property type="entry name" value="Papain-like_cys_pep_sf"/>
</dbReference>
<reference evidence="2 3" key="1">
    <citation type="submission" date="2019-08" db="EMBL/GenBank/DDBJ databases">
        <title>Parahaliea maris sp. nov., isolated from the surface seawater.</title>
        <authorList>
            <person name="Liu Y."/>
        </authorList>
    </citation>
    <scope>NUCLEOTIDE SEQUENCE [LARGE SCALE GENOMIC DNA]</scope>
    <source>
        <strain evidence="2 3">S2-26</strain>
    </source>
</reference>
<feature type="domain" description="Transglutaminase-like" evidence="1">
    <location>
        <begin position="161"/>
        <end position="227"/>
    </location>
</feature>
<gene>
    <name evidence="2" type="ORF">FVW59_10740</name>
</gene>
<organism evidence="2 3">
    <name type="scientific">Parahaliea aestuarii</name>
    <dbReference type="NCBI Taxonomy" id="1852021"/>
    <lineage>
        <taxon>Bacteria</taxon>
        <taxon>Pseudomonadati</taxon>
        <taxon>Pseudomonadota</taxon>
        <taxon>Gammaproteobacteria</taxon>
        <taxon>Cellvibrionales</taxon>
        <taxon>Halieaceae</taxon>
        <taxon>Parahaliea</taxon>
    </lineage>
</organism>
<dbReference type="PANTHER" id="PTHR33490">
    <property type="entry name" value="BLR5614 PROTEIN-RELATED"/>
    <property type="match status" value="1"/>
</dbReference>